<dbReference type="PIRSF" id="PIRSF000126">
    <property type="entry name" value="11-beta-HSD1"/>
    <property type="match status" value="1"/>
</dbReference>
<dbReference type="PANTHER" id="PTHR44196">
    <property type="entry name" value="DEHYDROGENASE/REDUCTASE SDR FAMILY MEMBER 7B"/>
    <property type="match status" value="1"/>
</dbReference>
<reference evidence="5" key="1">
    <citation type="journal article" date="2019" name="Int. J. Syst. Evol. Microbiol.">
        <title>The Global Catalogue of Microorganisms (GCM) 10K type strain sequencing project: providing services to taxonomists for standard genome sequencing and annotation.</title>
        <authorList>
            <consortium name="The Broad Institute Genomics Platform"/>
            <consortium name="The Broad Institute Genome Sequencing Center for Infectious Disease"/>
            <person name="Wu L."/>
            <person name="Ma J."/>
        </authorList>
    </citation>
    <scope>NUCLEOTIDE SEQUENCE [LARGE SCALE GENOMIC DNA]</scope>
    <source>
        <strain evidence="5">JCM 16013</strain>
    </source>
</reference>
<accession>A0ABP5E3M6</accession>
<proteinExistence type="inferred from homology"/>
<dbReference type="Proteomes" id="UP001499854">
    <property type="component" value="Unassembled WGS sequence"/>
</dbReference>
<keyword evidence="2" id="KW-0560">Oxidoreductase</keyword>
<dbReference type="Pfam" id="PF00106">
    <property type="entry name" value="adh_short"/>
    <property type="match status" value="1"/>
</dbReference>
<dbReference type="PRINTS" id="PR00080">
    <property type="entry name" value="SDRFAMILY"/>
</dbReference>
<dbReference type="EMBL" id="BAAAQM010000042">
    <property type="protein sequence ID" value="GAA1989443.1"/>
    <property type="molecule type" value="Genomic_DNA"/>
</dbReference>
<name>A0ABP5E3M6_9ACTN</name>
<keyword evidence="5" id="KW-1185">Reference proteome</keyword>
<dbReference type="PRINTS" id="PR00081">
    <property type="entry name" value="GDHRDH"/>
</dbReference>
<comment type="similarity">
    <text evidence="1 3">Belongs to the short-chain dehydrogenases/reductases (SDR) family.</text>
</comment>
<sequence>MTTALITGATAGIGAAFARRFAAARYDLVLVARNVERLENSAAKLKQLGAGNVEVLPADLATTEGRALVEDRLADPLRGVDVLVNNAGFGHGTAFLSHPVEDEEMLLDVLVRAVLRLTRAALPGMIERGRGAIINVSSVAGFVPRGTYSSAKAWVTNFSESVAAEVHGTGVRVIAVCPGFTHTEFHERADIDTADIPGWMWLEADEIVEGALKDLRRGVPISVPSVQYKALTAVAKLVPRNLVTKVSRGMSKRW</sequence>
<evidence type="ECO:0000313" key="4">
    <source>
        <dbReference type="EMBL" id="GAA1989443.1"/>
    </source>
</evidence>
<dbReference type="InterPro" id="IPR002347">
    <property type="entry name" value="SDR_fam"/>
</dbReference>
<evidence type="ECO:0000256" key="3">
    <source>
        <dbReference type="RuleBase" id="RU000363"/>
    </source>
</evidence>
<gene>
    <name evidence="4" type="ORF">GCM10009838_60470</name>
</gene>
<evidence type="ECO:0000313" key="5">
    <source>
        <dbReference type="Proteomes" id="UP001499854"/>
    </source>
</evidence>
<evidence type="ECO:0000256" key="1">
    <source>
        <dbReference type="ARBA" id="ARBA00006484"/>
    </source>
</evidence>
<dbReference type="Gene3D" id="3.40.50.720">
    <property type="entry name" value="NAD(P)-binding Rossmann-like Domain"/>
    <property type="match status" value="1"/>
</dbReference>
<evidence type="ECO:0000256" key="2">
    <source>
        <dbReference type="ARBA" id="ARBA00023002"/>
    </source>
</evidence>
<protein>
    <submittedName>
        <fullName evidence="4">SDR family oxidoreductase</fullName>
    </submittedName>
</protein>
<dbReference type="PANTHER" id="PTHR44196:SF2">
    <property type="entry name" value="SHORT-CHAIN DEHYDROGENASE-RELATED"/>
    <property type="match status" value="1"/>
</dbReference>
<dbReference type="CDD" id="cd05233">
    <property type="entry name" value="SDR_c"/>
    <property type="match status" value="1"/>
</dbReference>
<dbReference type="InterPro" id="IPR036291">
    <property type="entry name" value="NAD(P)-bd_dom_sf"/>
</dbReference>
<comment type="caution">
    <text evidence="4">The sequence shown here is derived from an EMBL/GenBank/DDBJ whole genome shotgun (WGS) entry which is preliminary data.</text>
</comment>
<dbReference type="SUPFAM" id="SSF51735">
    <property type="entry name" value="NAD(P)-binding Rossmann-fold domains"/>
    <property type="match status" value="1"/>
</dbReference>
<organism evidence="4 5">
    <name type="scientific">Catenulispora subtropica</name>
    <dbReference type="NCBI Taxonomy" id="450798"/>
    <lineage>
        <taxon>Bacteria</taxon>
        <taxon>Bacillati</taxon>
        <taxon>Actinomycetota</taxon>
        <taxon>Actinomycetes</taxon>
        <taxon>Catenulisporales</taxon>
        <taxon>Catenulisporaceae</taxon>
        <taxon>Catenulispora</taxon>
    </lineage>
</organism>
<dbReference type="RefSeq" id="WP_344660557.1">
    <property type="nucleotide sequence ID" value="NZ_BAAAQM010000042.1"/>
</dbReference>